<keyword evidence="3" id="KW-1185">Reference proteome</keyword>
<accession>A0ABP3TJA2</accession>
<dbReference type="CDD" id="cd20292">
    <property type="entry name" value="cupin_QdtA-like"/>
    <property type="match status" value="1"/>
</dbReference>
<evidence type="ECO:0000313" key="3">
    <source>
        <dbReference type="Proteomes" id="UP001501523"/>
    </source>
</evidence>
<sequence length="137" mass="15952">MDLSFAKWVELQNKLDPRGCLTIANQEEISFPVSRVFYVYAVPEDSERAVHAHRTTEQFVIAIHGSFSLDLTDGQKTRTYLMNEPTRGVYVPPMIWDRLYDFTPDAICLVFASTPYDESDYIRDWDSYLEVMKEIRG</sequence>
<dbReference type="Gene3D" id="2.60.120.10">
    <property type="entry name" value="Jelly Rolls"/>
    <property type="match status" value="1"/>
</dbReference>
<dbReference type="InterPro" id="IPR014710">
    <property type="entry name" value="RmlC-like_jellyroll"/>
</dbReference>
<dbReference type="InterPro" id="IPR011051">
    <property type="entry name" value="RmlC_Cupin_sf"/>
</dbReference>
<dbReference type="Pfam" id="PF05523">
    <property type="entry name" value="FdtA"/>
    <property type="match status" value="1"/>
</dbReference>
<comment type="caution">
    <text evidence="2">The sequence shown here is derived from an EMBL/GenBank/DDBJ whole genome shotgun (WGS) entry which is preliminary data.</text>
</comment>
<name>A0ABP3TJA2_9GAMM</name>
<feature type="domain" description="Sugar 3,4-ketoisomerase QdtA cupin" evidence="1">
    <location>
        <begin position="7"/>
        <end position="132"/>
    </location>
</feature>
<dbReference type="InterPro" id="IPR008894">
    <property type="entry name" value="QdtA_cupin_dom"/>
</dbReference>
<reference evidence="3" key="1">
    <citation type="journal article" date="2019" name="Int. J. Syst. Evol. Microbiol.">
        <title>The Global Catalogue of Microorganisms (GCM) 10K type strain sequencing project: providing services to taxonomists for standard genome sequencing and annotation.</title>
        <authorList>
            <consortium name="The Broad Institute Genomics Platform"/>
            <consortium name="The Broad Institute Genome Sequencing Center for Infectious Disease"/>
            <person name="Wu L."/>
            <person name="Ma J."/>
        </authorList>
    </citation>
    <scope>NUCLEOTIDE SEQUENCE [LARGE SCALE GENOMIC DNA]</scope>
    <source>
        <strain evidence="3">JCM 15421</strain>
    </source>
</reference>
<gene>
    <name evidence="2" type="ORF">GCM10009105_07610</name>
</gene>
<evidence type="ECO:0000313" key="2">
    <source>
        <dbReference type="EMBL" id="GAA0708221.1"/>
    </source>
</evidence>
<evidence type="ECO:0000259" key="1">
    <source>
        <dbReference type="Pfam" id="PF05523"/>
    </source>
</evidence>
<protein>
    <submittedName>
        <fullName evidence="2">FdtA/QdtA family cupin domain-containing protein</fullName>
    </submittedName>
</protein>
<dbReference type="SUPFAM" id="SSF51182">
    <property type="entry name" value="RmlC-like cupins"/>
    <property type="match status" value="1"/>
</dbReference>
<organism evidence="2 3">
    <name type="scientific">Dokdonella soli</name>
    <dbReference type="NCBI Taxonomy" id="529810"/>
    <lineage>
        <taxon>Bacteria</taxon>
        <taxon>Pseudomonadati</taxon>
        <taxon>Pseudomonadota</taxon>
        <taxon>Gammaproteobacteria</taxon>
        <taxon>Lysobacterales</taxon>
        <taxon>Rhodanobacteraceae</taxon>
        <taxon>Dokdonella</taxon>
    </lineage>
</organism>
<dbReference type="EMBL" id="BAAAEU010000004">
    <property type="protein sequence ID" value="GAA0708221.1"/>
    <property type="molecule type" value="Genomic_DNA"/>
</dbReference>
<dbReference type="Proteomes" id="UP001501523">
    <property type="component" value="Unassembled WGS sequence"/>
</dbReference>
<proteinExistence type="predicted"/>